<dbReference type="InterPro" id="IPR001036">
    <property type="entry name" value="Acrflvin-R"/>
</dbReference>
<gene>
    <name evidence="2" type="ORF">JCM19235_6815</name>
</gene>
<evidence type="ECO:0000256" key="1">
    <source>
        <dbReference type="SAM" id="Phobius"/>
    </source>
</evidence>
<comment type="caution">
    <text evidence="2">The sequence shown here is derived from an EMBL/GenBank/DDBJ whole genome shotgun (WGS) entry which is preliminary data.</text>
</comment>
<dbReference type="AlphaFoldDB" id="A0A090SFI3"/>
<dbReference type="EMBL" id="BBMR01000002">
    <property type="protein sequence ID" value="GAL18262.1"/>
    <property type="molecule type" value="Genomic_DNA"/>
</dbReference>
<evidence type="ECO:0000313" key="3">
    <source>
        <dbReference type="Proteomes" id="UP000029228"/>
    </source>
</evidence>
<dbReference type="SUPFAM" id="SSF82866">
    <property type="entry name" value="Multidrug efflux transporter AcrB transmembrane domain"/>
    <property type="match status" value="1"/>
</dbReference>
<dbReference type="GO" id="GO:0005886">
    <property type="term" value="C:plasma membrane"/>
    <property type="evidence" value="ECO:0007669"/>
    <property type="project" value="TreeGrafter"/>
</dbReference>
<organism evidence="2 3">
    <name type="scientific">Vibrio maritimus</name>
    <dbReference type="NCBI Taxonomy" id="990268"/>
    <lineage>
        <taxon>Bacteria</taxon>
        <taxon>Pseudomonadati</taxon>
        <taxon>Pseudomonadota</taxon>
        <taxon>Gammaproteobacteria</taxon>
        <taxon>Vibrionales</taxon>
        <taxon>Vibrionaceae</taxon>
        <taxon>Vibrio</taxon>
    </lineage>
</organism>
<dbReference type="Proteomes" id="UP000029228">
    <property type="component" value="Unassembled WGS sequence"/>
</dbReference>
<dbReference type="Gene3D" id="3.30.70.1430">
    <property type="entry name" value="Multidrug efflux transporter AcrB pore domain"/>
    <property type="match status" value="1"/>
</dbReference>
<feature type="transmembrane region" description="Helical" evidence="1">
    <location>
        <begin position="441"/>
        <end position="466"/>
    </location>
</feature>
<name>A0A090SFI3_9VIBR</name>
<dbReference type="Gene3D" id="1.20.1640.10">
    <property type="entry name" value="Multidrug efflux transporter AcrB transmembrane domain"/>
    <property type="match status" value="1"/>
</dbReference>
<protein>
    <submittedName>
        <fullName evidence="2">Acriflavin resistance protein</fullName>
    </submittedName>
</protein>
<dbReference type="SUPFAM" id="SSF82693">
    <property type="entry name" value="Multidrug efflux transporter AcrB pore domain, PN1, PN2, PC1 and PC2 subdomains"/>
    <property type="match status" value="2"/>
</dbReference>
<feature type="transmembrane region" description="Helical" evidence="1">
    <location>
        <begin position="368"/>
        <end position="390"/>
    </location>
</feature>
<feature type="transmembrane region" description="Helical" evidence="1">
    <location>
        <begin position="344"/>
        <end position="361"/>
    </location>
</feature>
<dbReference type="PANTHER" id="PTHR32063">
    <property type="match status" value="1"/>
</dbReference>
<dbReference type="PRINTS" id="PR00702">
    <property type="entry name" value="ACRIFLAVINRP"/>
</dbReference>
<dbReference type="InterPro" id="IPR027463">
    <property type="entry name" value="AcrB_DN_DC_subdom"/>
</dbReference>
<reference evidence="2 3" key="1">
    <citation type="submission" date="2014-09" db="EMBL/GenBank/DDBJ databases">
        <title>Vibrio maritimus JCM 19235. (C45) whole genome shotgun sequence.</title>
        <authorList>
            <person name="Sawabe T."/>
            <person name="Meirelles P."/>
            <person name="Nakanishi M."/>
            <person name="Sayaka M."/>
            <person name="Hattori M."/>
            <person name="Ohkuma M."/>
        </authorList>
    </citation>
    <scope>NUCLEOTIDE SEQUENCE [LARGE SCALE GENOMIC DNA]</scope>
    <source>
        <strain evidence="3">JCM19235</strain>
    </source>
</reference>
<keyword evidence="3" id="KW-1185">Reference proteome</keyword>
<keyword evidence="1" id="KW-0472">Membrane</keyword>
<sequence>MGISGRIAAAFQSSAMTPLLALIALLLGLMAIAVTPKEEEPQIDVTFADVYIPFPGASPREVESLVTNPAEQIVSEINGIDKIYSFSQPGGAMIVAIFEVGIPRNEAVVKIYNKLYSNNDWMPANMGVGQPIIKPRGIEDVPIVNVTLSPKSDSASLEEITSVAHGLETELKRIPGTRDIYTVGRQPTIVNVRLDPAKMSGYGVTIDSLNQMLPDANSASPMLALTQDNQSIPLQIGEFLTNVDEVKQLVVGLHDGQPVYLSDIADINLGIDTPTQVVWTSHKSDIKPAVTIAIAKKSGENAVDVAKAVDERLGELESTLIPDNIQVDVTRDYGQTAADKANTLIGKLAFATGAVVLLVLVTMGVREAVVVGVAVIITLLLTLFASWAWGFTLNRVSLFALIFSIGILVDDAIVVVENIHRHMMKGKQKLAELIPGAVDEVGGPTILATLTVIAALLPMAFVSGLMGLI</sequence>
<evidence type="ECO:0000313" key="2">
    <source>
        <dbReference type="EMBL" id="GAL18262.1"/>
    </source>
</evidence>
<dbReference type="GO" id="GO:0042910">
    <property type="term" value="F:xenobiotic transmembrane transporter activity"/>
    <property type="evidence" value="ECO:0007669"/>
    <property type="project" value="TreeGrafter"/>
</dbReference>
<dbReference type="Pfam" id="PF00873">
    <property type="entry name" value="ACR_tran"/>
    <property type="match status" value="1"/>
</dbReference>
<dbReference type="PANTHER" id="PTHR32063:SF16">
    <property type="entry name" value="CATION EFFLUX SYSTEM (ACRB_ACRD_ACRF FAMILY)"/>
    <property type="match status" value="1"/>
</dbReference>
<accession>A0A090SFI3</accession>
<keyword evidence="1" id="KW-1133">Transmembrane helix</keyword>
<dbReference type="Gene3D" id="3.30.2090.10">
    <property type="entry name" value="Multidrug efflux transporter AcrB TolC docking domain, DN and DC subdomains"/>
    <property type="match status" value="1"/>
</dbReference>
<keyword evidence="1" id="KW-0812">Transmembrane</keyword>
<dbReference type="STRING" id="990268.JCM19235_6815"/>
<proteinExistence type="predicted"/>
<dbReference type="SUPFAM" id="SSF82714">
    <property type="entry name" value="Multidrug efflux transporter AcrB TolC docking domain, DN and DC subdomains"/>
    <property type="match status" value="1"/>
</dbReference>
<feature type="transmembrane region" description="Helical" evidence="1">
    <location>
        <begin position="396"/>
        <end position="420"/>
    </location>
</feature>
<dbReference type="Gene3D" id="3.30.70.1320">
    <property type="entry name" value="Multidrug efflux transporter AcrB pore domain like"/>
    <property type="match status" value="1"/>
</dbReference>